<reference evidence="1" key="1">
    <citation type="journal article" date="2015" name="Nature">
        <title>Complex archaea that bridge the gap between prokaryotes and eukaryotes.</title>
        <authorList>
            <person name="Spang A."/>
            <person name="Saw J.H."/>
            <person name="Jorgensen S.L."/>
            <person name="Zaremba-Niedzwiedzka K."/>
            <person name="Martijn J."/>
            <person name="Lind A.E."/>
            <person name="van Eijk R."/>
            <person name="Schleper C."/>
            <person name="Guy L."/>
            <person name="Ettema T.J."/>
        </authorList>
    </citation>
    <scope>NUCLEOTIDE SEQUENCE</scope>
</reference>
<accession>A0A0F9E1Q7</accession>
<gene>
    <name evidence="1" type="ORF">LCGC14_2209550</name>
</gene>
<evidence type="ECO:0000313" key="1">
    <source>
        <dbReference type="EMBL" id="KKL60011.1"/>
    </source>
</evidence>
<comment type="caution">
    <text evidence="1">The sequence shown here is derived from an EMBL/GenBank/DDBJ whole genome shotgun (WGS) entry which is preliminary data.</text>
</comment>
<protein>
    <submittedName>
        <fullName evidence="1">Uncharacterized protein</fullName>
    </submittedName>
</protein>
<dbReference type="AlphaFoldDB" id="A0A0F9E1Q7"/>
<organism evidence="1">
    <name type="scientific">marine sediment metagenome</name>
    <dbReference type="NCBI Taxonomy" id="412755"/>
    <lineage>
        <taxon>unclassified sequences</taxon>
        <taxon>metagenomes</taxon>
        <taxon>ecological metagenomes</taxon>
    </lineage>
</organism>
<dbReference type="EMBL" id="LAZR01029291">
    <property type="protein sequence ID" value="KKL60011.1"/>
    <property type="molecule type" value="Genomic_DNA"/>
</dbReference>
<proteinExistence type="predicted"/>
<name>A0A0F9E1Q7_9ZZZZ</name>
<sequence length="88" mass="9793">MKLLLCKKCQDVFKLCIGINKYCECEESSGFYEDDGLNVIILGEYAVVIGFNNESLVEAVLNQPDSGLGEEFKAFIIPKQCGTVKHQN</sequence>